<evidence type="ECO:0000256" key="3">
    <source>
        <dbReference type="ARBA" id="ARBA00022833"/>
    </source>
</evidence>
<proteinExistence type="predicted"/>
<keyword evidence="2" id="KW-0479">Metal-binding</keyword>
<dbReference type="GO" id="GO:0046294">
    <property type="term" value="P:formaldehyde catabolic process"/>
    <property type="evidence" value="ECO:0007669"/>
    <property type="project" value="TreeGrafter"/>
</dbReference>
<evidence type="ECO:0000256" key="1">
    <source>
        <dbReference type="ARBA" id="ARBA00001947"/>
    </source>
</evidence>
<dbReference type="PANTHER" id="PTHR43880">
    <property type="entry name" value="ALCOHOL DEHYDROGENASE"/>
    <property type="match status" value="1"/>
</dbReference>
<dbReference type="SUPFAM" id="SSF50129">
    <property type="entry name" value="GroES-like"/>
    <property type="match status" value="1"/>
</dbReference>
<evidence type="ECO:0000259" key="5">
    <source>
        <dbReference type="Pfam" id="PF00107"/>
    </source>
</evidence>
<dbReference type="InterPro" id="IPR013149">
    <property type="entry name" value="ADH-like_C"/>
</dbReference>
<dbReference type="SUPFAM" id="SSF51735">
    <property type="entry name" value="NAD(P)-binding Rossmann-fold domains"/>
    <property type="match status" value="1"/>
</dbReference>
<keyword evidence="4" id="KW-0520">NAD</keyword>
<name>A0A183AS74_9TREM</name>
<reference evidence="8" key="1">
    <citation type="submission" date="2016-06" db="UniProtKB">
        <authorList>
            <consortium name="WormBaseParasite"/>
        </authorList>
    </citation>
    <scope>IDENTIFICATION</scope>
</reference>
<dbReference type="FunFam" id="3.40.50.720:FF:000003">
    <property type="entry name" value="S-(hydroxymethyl)glutathione dehydrogenase"/>
    <property type="match status" value="1"/>
</dbReference>
<dbReference type="Gene3D" id="3.40.50.720">
    <property type="entry name" value="NAD(P)-binding Rossmann-like Domain"/>
    <property type="match status" value="1"/>
</dbReference>
<sequence length="124" mass="13667">MTDGGCDYTFECIGNVKLMRQALEACHKGWGVSVIIGVAASGQEISTRPFQLVTGRTWKGSAFGGWKSRDSVPKLVDSYMAGSLKVDEFITHRFPLDRIDTAFEVMHSGQSIRSMIDFESPSLD</sequence>
<feature type="domain" description="Alcohol dehydrogenase-like C-terminal" evidence="5">
    <location>
        <begin position="2"/>
        <end position="77"/>
    </location>
</feature>
<evidence type="ECO:0000313" key="6">
    <source>
        <dbReference type="EMBL" id="VDP86001.1"/>
    </source>
</evidence>
<dbReference type="OrthoDB" id="417550at2759"/>
<dbReference type="Gene3D" id="3.90.180.10">
    <property type="entry name" value="Medium-chain alcohol dehydrogenases, catalytic domain"/>
    <property type="match status" value="1"/>
</dbReference>
<dbReference type="GO" id="GO:0008270">
    <property type="term" value="F:zinc ion binding"/>
    <property type="evidence" value="ECO:0007669"/>
    <property type="project" value="TreeGrafter"/>
</dbReference>
<dbReference type="PANTHER" id="PTHR43880:SF12">
    <property type="entry name" value="ALCOHOL DEHYDROGENASE CLASS-3"/>
    <property type="match status" value="1"/>
</dbReference>
<evidence type="ECO:0000313" key="7">
    <source>
        <dbReference type="Proteomes" id="UP000272942"/>
    </source>
</evidence>
<reference evidence="6 7" key="2">
    <citation type="submission" date="2018-11" db="EMBL/GenBank/DDBJ databases">
        <authorList>
            <consortium name="Pathogen Informatics"/>
        </authorList>
    </citation>
    <scope>NUCLEOTIDE SEQUENCE [LARGE SCALE GENOMIC DNA]</scope>
    <source>
        <strain evidence="6 7">Egypt</strain>
    </source>
</reference>
<organism evidence="8">
    <name type="scientific">Echinostoma caproni</name>
    <dbReference type="NCBI Taxonomy" id="27848"/>
    <lineage>
        <taxon>Eukaryota</taxon>
        <taxon>Metazoa</taxon>
        <taxon>Spiralia</taxon>
        <taxon>Lophotrochozoa</taxon>
        <taxon>Platyhelminthes</taxon>
        <taxon>Trematoda</taxon>
        <taxon>Digenea</taxon>
        <taxon>Plagiorchiida</taxon>
        <taxon>Echinostomata</taxon>
        <taxon>Echinostomatoidea</taxon>
        <taxon>Echinostomatidae</taxon>
        <taxon>Echinostoma</taxon>
    </lineage>
</organism>
<evidence type="ECO:0000256" key="2">
    <source>
        <dbReference type="ARBA" id="ARBA00022723"/>
    </source>
</evidence>
<protein>
    <submittedName>
        <fullName evidence="8">ADH_zinc_N domain-containing protein</fullName>
    </submittedName>
</protein>
<comment type="cofactor">
    <cofactor evidence="1">
        <name>Zn(2+)</name>
        <dbReference type="ChEBI" id="CHEBI:29105"/>
    </cofactor>
</comment>
<dbReference type="EMBL" id="UZAN01048001">
    <property type="protein sequence ID" value="VDP86001.1"/>
    <property type="molecule type" value="Genomic_DNA"/>
</dbReference>
<dbReference type="Pfam" id="PF00107">
    <property type="entry name" value="ADH_zinc_N"/>
    <property type="match status" value="1"/>
</dbReference>
<keyword evidence="7" id="KW-1185">Reference proteome</keyword>
<dbReference type="GO" id="GO:0051903">
    <property type="term" value="F:S-(hydroxymethyl)glutathione dehydrogenase [NAD(P)+] activity"/>
    <property type="evidence" value="ECO:0007669"/>
    <property type="project" value="TreeGrafter"/>
</dbReference>
<dbReference type="GO" id="GO:0005829">
    <property type="term" value="C:cytosol"/>
    <property type="evidence" value="ECO:0007669"/>
    <property type="project" value="TreeGrafter"/>
</dbReference>
<evidence type="ECO:0000313" key="8">
    <source>
        <dbReference type="WBParaSite" id="ECPE_0000984001-mRNA-1"/>
    </source>
</evidence>
<dbReference type="AlphaFoldDB" id="A0A183AS74"/>
<dbReference type="InterPro" id="IPR011032">
    <property type="entry name" value="GroES-like_sf"/>
</dbReference>
<evidence type="ECO:0000256" key="4">
    <source>
        <dbReference type="ARBA" id="ARBA00023027"/>
    </source>
</evidence>
<dbReference type="WBParaSite" id="ECPE_0000984001-mRNA-1">
    <property type="protein sequence ID" value="ECPE_0000984001-mRNA-1"/>
    <property type="gene ID" value="ECPE_0000984001"/>
</dbReference>
<accession>A0A183AS74</accession>
<dbReference type="Proteomes" id="UP000272942">
    <property type="component" value="Unassembled WGS sequence"/>
</dbReference>
<gene>
    <name evidence="6" type="ORF">ECPE_LOCUS9809</name>
</gene>
<dbReference type="InterPro" id="IPR036291">
    <property type="entry name" value="NAD(P)-bd_dom_sf"/>
</dbReference>
<keyword evidence="3" id="KW-0862">Zinc</keyword>